<feature type="transmembrane region" description="Helical" evidence="1">
    <location>
        <begin position="570"/>
        <end position="592"/>
    </location>
</feature>
<dbReference type="Proteomes" id="UP001596432">
    <property type="component" value="Unassembled WGS sequence"/>
</dbReference>
<keyword evidence="1" id="KW-1133">Transmembrane helix</keyword>
<dbReference type="EMBL" id="JBHTAS010000001">
    <property type="protein sequence ID" value="MFC7142397.1"/>
    <property type="molecule type" value="Genomic_DNA"/>
</dbReference>
<dbReference type="PANTHER" id="PTHR35902">
    <property type="entry name" value="S-LAYER DOMAIN-LIKE PROTEIN-RELATED"/>
    <property type="match status" value="1"/>
</dbReference>
<gene>
    <name evidence="2" type="ORF">ACFQMA_21485</name>
</gene>
<comment type="caution">
    <text evidence="2">The sequence shown here is derived from an EMBL/GenBank/DDBJ whole genome shotgun (WGS) entry which is preliminary data.</text>
</comment>
<dbReference type="InterPro" id="IPR036238">
    <property type="entry name" value="Transglutaminase_C_sf"/>
</dbReference>
<accession>A0ABD5YA34</accession>
<dbReference type="InterPro" id="IPR013783">
    <property type="entry name" value="Ig-like_fold"/>
</dbReference>
<keyword evidence="1" id="KW-0472">Membrane</keyword>
<keyword evidence="3" id="KW-1185">Reference proteome</keyword>
<sequence length="599" mass="62243">MNRNKTVAVLVLLAVASIPAVSAATSIDVTISNVDVSPSEPVPGDEVTIETTIENFDSSSAGYFVDRVRVVKADDGDDPEEFADVKDLGTIPVGRTKTVPLSTTFEEPGTYDLRVRVSGRETANDTRTQLSYPLTITVAERQPQLDVNANDSAAGVRADGSVTVANSLGSPIENVELTVGGETVTVTNRRAVLATLESNASRTVEFDYRADEPGTHRMTATLTYTTSGGVTDTVTDTVTVRTTEERPQLDIDTNASTAGIESDGTVTVANGIGAAVTNAEVTVSGDGVTVSDDRAVFTRVADGESATANFDFKPAEAGEQELTATLRYSTRGGATRTVTETVTVETEPLRDRVALDLSSVEGGNAQAVKVTVLNQGNAPLSNVSVRGNSANATVGQALLDRVAPGESRTVRLNASLSSDSATVDIDTTYDVGDQRGRTSGSTALTQTPGTIGLTGLEVVPEAGRLRISGSASNLGTTDAESVLVSVVDTERVTPTSPNREFFVGTVPASDFVSFDVYATVRGNVSTIPLEVEYLVDGERHTRTVEADASGASRALAAGPQPDPGNSGGGFLLPGAVALLVVLGVVAVIVRAWRNSRGGD</sequence>
<dbReference type="Gene3D" id="2.60.40.10">
    <property type="entry name" value="Immunoglobulins"/>
    <property type="match status" value="4"/>
</dbReference>
<dbReference type="AlphaFoldDB" id="A0ABD5YA34"/>
<reference evidence="2 3" key="1">
    <citation type="journal article" date="2019" name="Int. J. Syst. Evol. Microbiol.">
        <title>The Global Catalogue of Microorganisms (GCM) 10K type strain sequencing project: providing services to taxonomists for standard genome sequencing and annotation.</title>
        <authorList>
            <consortium name="The Broad Institute Genomics Platform"/>
            <consortium name="The Broad Institute Genome Sequencing Center for Infectious Disease"/>
            <person name="Wu L."/>
            <person name="Ma J."/>
        </authorList>
    </citation>
    <scope>NUCLEOTIDE SEQUENCE [LARGE SCALE GENOMIC DNA]</scope>
    <source>
        <strain evidence="2 3">XZYJT29</strain>
    </source>
</reference>
<dbReference type="GeneID" id="78822737"/>
<protein>
    <submittedName>
        <fullName evidence="2">COG1361 S-layer family protein</fullName>
    </submittedName>
</protein>
<dbReference type="RefSeq" id="WP_274323464.1">
    <property type="nucleotide sequence ID" value="NZ_CP118158.1"/>
</dbReference>
<name>A0ABD5YA34_9EURY</name>
<dbReference type="SUPFAM" id="SSF49309">
    <property type="entry name" value="Transglutaminase, two C-terminal domains"/>
    <property type="match status" value="2"/>
</dbReference>
<evidence type="ECO:0000256" key="1">
    <source>
        <dbReference type="SAM" id="Phobius"/>
    </source>
</evidence>
<evidence type="ECO:0000313" key="2">
    <source>
        <dbReference type="EMBL" id="MFC7142397.1"/>
    </source>
</evidence>
<keyword evidence="1" id="KW-0812">Transmembrane</keyword>
<organism evidence="2 3">
    <name type="scientific">Halosimplex aquaticum</name>
    <dbReference type="NCBI Taxonomy" id="3026162"/>
    <lineage>
        <taxon>Archaea</taxon>
        <taxon>Methanobacteriati</taxon>
        <taxon>Methanobacteriota</taxon>
        <taxon>Stenosarchaea group</taxon>
        <taxon>Halobacteria</taxon>
        <taxon>Halobacteriales</taxon>
        <taxon>Haloarculaceae</taxon>
        <taxon>Halosimplex</taxon>
    </lineage>
</organism>
<evidence type="ECO:0000313" key="3">
    <source>
        <dbReference type="Proteomes" id="UP001596432"/>
    </source>
</evidence>
<dbReference type="PANTHER" id="PTHR35902:SF6">
    <property type="entry name" value="CONSERVED WITHIN P. AEROPHILUM"/>
    <property type="match status" value="1"/>
</dbReference>
<proteinExistence type="predicted"/>